<sequence length="159" mass="17517">MDPYLLVKWVHILSSTILFGFGAGTAWYLLNAHLTRDPATIASVGRMVVRADWIFTGTSGVVQPVSGVALVYLAGYSLTESWLLVTYLLYAIAFACWAPVVGLQIRAQRLAQTAAETGSPLGTDYHRAMRLWFILGWPAFIALLGVFWLMIAKPLLWAA</sequence>
<dbReference type="Pfam" id="PF10027">
    <property type="entry name" value="DUF2269"/>
    <property type="match status" value="1"/>
</dbReference>
<keyword evidence="1" id="KW-0812">Transmembrane</keyword>
<dbReference type="AlphaFoldDB" id="A0A3D9FJ99"/>
<dbReference type="OrthoDB" id="9786302at2"/>
<feature type="transmembrane region" description="Helical" evidence="1">
    <location>
        <begin position="12"/>
        <end position="30"/>
    </location>
</feature>
<proteinExistence type="predicted"/>
<dbReference type="RefSeq" id="WP_116236968.1">
    <property type="nucleotide sequence ID" value="NZ_QRDP01000004.1"/>
</dbReference>
<name>A0A3D9FJ99_9SPHN</name>
<keyword evidence="1" id="KW-0472">Membrane</keyword>
<accession>A0A3D9FJ99</accession>
<dbReference type="Proteomes" id="UP000256310">
    <property type="component" value="Unassembled WGS sequence"/>
</dbReference>
<evidence type="ECO:0000313" key="3">
    <source>
        <dbReference type="Proteomes" id="UP000256310"/>
    </source>
</evidence>
<dbReference type="EMBL" id="QRDP01000004">
    <property type="protein sequence ID" value="RED17728.1"/>
    <property type="molecule type" value="Genomic_DNA"/>
</dbReference>
<organism evidence="2 3">
    <name type="scientific">Parasphingopyxis lamellibrachiae</name>
    <dbReference type="NCBI Taxonomy" id="680125"/>
    <lineage>
        <taxon>Bacteria</taxon>
        <taxon>Pseudomonadati</taxon>
        <taxon>Pseudomonadota</taxon>
        <taxon>Alphaproteobacteria</taxon>
        <taxon>Sphingomonadales</taxon>
        <taxon>Sphingomonadaceae</taxon>
        <taxon>Parasphingopyxis</taxon>
    </lineage>
</organism>
<keyword evidence="3" id="KW-1185">Reference proteome</keyword>
<evidence type="ECO:0000256" key="1">
    <source>
        <dbReference type="SAM" id="Phobius"/>
    </source>
</evidence>
<dbReference type="InterPro" id="IPR018729">
    <property type="entry name" value="DUF2269_transmembrane"/>
</dbReference>
<comment type="caution">
    <text evidence="2">The sequence shown here is derived from an EMBL/GenBank/DDBJ whole genome shotgun (WGS) entry which is preliminary data.</text>
</comment>
<reference evidence="2 3" key="1">
    <citation type="submission" date="2018-07" db="EMBL/GenBank/DDBJ databases">
        <title>Genomic Encyclopedia of Type Strains, Phase IV (KMG-IV): sequencing the most valuable type-strain genomes for metagenomic binning, comparative biology and taxonomic classification.</title>
        <authorList>
            <person name="Goeker M."/>
        </authorList>
    </citation>
    <scope>NUCLEOTIDE SEQUENCE [LARGE SCALE GENOMIC DNA]</scope>
    <source>
        <strain evidence="2 3">DSM 26725</strain>
    </source>
</reference>
<feature type="transmembrane region" description="Helical" evidence="1">
    <location>
        <begin position="51"/>
        <end position="75"/>
    </location>
</feature>
<evidence type="ECO:0000313" key="2">
    <source>
        <dbReference type="EMBL" id="RED17728.1"/>
    </source>
</evidence>
<protein>
    <submittedName>
        <fullName evidence="2">Putative membrane protein</fullName>
    </submittedName>
</protein>
<keyword evidence="1" id="KW-1133">Transmembrane helix</keyword>
<feature type="transmembrane region" description="Helical" evidence="1">
    <location>
        <begin position="131"/>
        <end position="151"/>
    </location>
</feature>
<gene>
    <name evidence="2" type="ORF">DFR46_2781</name>
</gene>
<feature type="transmembrane region" description="Helical" evidence="1">
    <location>
        <begin position="81"/>
        <end position="103"/>
    </location>
</feature>